<accession>A0A7E5VRQ9</accession>
<keyword evidence="2" id="KW-0812">Transmembrane</keyword>
<evidence type="ECO:0000256" key="3">
    <source>
        <dbReference type="SAM" id="SignalP"/>
    </source>
</evidence>
<dbReference type="OrthoDB" id="29460at2759"/>
<dbReference type="GO" id="GO:0005802">
    <property type="term" value="C:trans-Golgi network"/>
    <property type="evidence" value="ECO:0007669"/>
    <property type="project" value="TreeGrafter"/>
</dbReference>
<evidence type="ECO:0000313" key="5">
    <source>
        <dbReference type="RefSeq" id="XP_026731020.1"/>
    </source>
</evidence>
<dbReference type="PANTHER" id="PTHR15071:SF0">
    <property type="entry name" value="MANNOSE 6-PHOSPHATE RECEPTOR-LIKE PROTEIN 1"/>
    <property type="match status" value="1"/>
</dbReference>
<keyword evidence="1" id="KW-0325">Glycoprotein</keyword>
<evidence type="ECO:0000256" key="2">
    <source>
        <dbReference type="SAM" id="Phobius"/>
    </source>
</evidence>
<keyword evidence="2" id="KW-1133">Transmembrane helix</keyword>
<proteinExistence type="predicted"/>
<dbReference type="PANTHER" id="PTHR15071">
    <property type="entry name" value="MANNOSE-6-PHOSPHATE RECEPTOR FAMILY MEMBER"/>
    <property type="match status" value="1"/>
</dbReference>
<dbReference type="Pfam" id="PF02157">
    <property type="entry name" value="Man-6-P_recep"/>
    <property type="match status" value="1"/>
</dbReference>
<dbReference type="Proteomes" id="UP000322000">
    <property type="component" value="Chromosome 7"/>
</dbReference>
<dbReference type="GO" id="GO:0000139">
    <property type="term" value="C:Golgi membrane"/>
    <property type="evidence" value="ECO:0007669"/>
    <property type="project" value="UniProtKB-SubCell"/>
</dbReference>
<feature type="signal peptide" evidence="3">
    <location>
        <begin position="1"/>
        <end position="22"/>
    </location>
</feature>
<dbReference type="InterPro" id="IPR028927">
    <property type="entry name" value="Man-6-P_rcpt"/>
</dbReference>
<organism evidence="4 5">
    <name type="scientific">Trichoplusia ni</name>
    <name type="common">Cabbage looper</name>
    <dbReference type="NCBI Taxonomy" id="7111"/>
    <lineage>
        <taxon>Eukaryota</taxon>
        <taxon>Metazoa</taxon>
        <taxon>Ecdysozoa</taxon>
        <taxon>Arthropoda</taxon>
        <taxon>Hexapoda</taxon>
        <taxon>Insecta</taxon>
        <taxon>Pterygota</taxon>
        <taxon>Neoptera</taxon>
        <taxon>Endopterygota</taxon>
        <taxon>Lepidoptera</taxon>
        <taxon>Glossata</taxon>
        <taxon>Ditrysia</taxon>
        <taxon>Noctuoidea</taxon>
        <taxon>Noctuidae</taxon>
        <taxon>Plusiinae</taxon>
        <taxon>Trichoplusia</taxon>
    </lineage>
</organism>
<feature type="chain" id="PRO_5028873737" evidence="3">
    <location>
        <begin position="23"/>
        <end position="275"/>
    </location>
</feature>
<protein>
    <submittedName>
        <fullName evidence="5">Uncharacterized protein LOC113496104</fullName>
    </submittedName>
</protein>
<dbReference type="InParanoid" id="A0A7E5VRQ9"/>
<dbReference type="KEGG" id="tnl:113496104"/>
<dbReference type="RefSeq" id="XP_026731020.1">
    <property type="nucleotide sequence ID" value="XM_026875219.1"/>
</dbReference>
<keyword evidence="3" id="KW-0732">Signal</keyword>
<gene>
    <name evidence="5" type="primary">LOC113496104</name>
</gene>
<dbReference type="GeneID" id="113496104"/>
<reference evidence="5" key="1">
    <citation type="submission" date="2025-08" db="UniProtKB">
        <authorList>
            <consortium name="RefSeq"/>
        </authorList>
    </citation>
    <scope>IDENTIFICATION</scope>
</reference>
<dbReference type="AlphaFoldDB" id="A0A7E5VRQ9"/>
<name>A0A7E5VRQ9_TRINI</name>
<sequence length="275" mass="30168">MGSLNIFGFFVVYLSCTSFVNAKDICAVKAPCVCAFPNGTGIDLTPAKSTTFYSADKFMVKNNGTQYELSTYYYHPCLDININVSQPNLLNTCTSPLSICRHVSTMNLLNVTTSTYKFEEGSYDFMGRTNISKFSDDGDSIVYPNGPSETIVLLQCAQTENRLQVYSLSEPDKIVLAFYSRDACLKLIDEGGRSTGSTLLIVFFSLIIFYLVLGVCTKKFLMGATGVEVIPNLGFWSDLPNLVKDGWMFLCNGCRLPARGAGPAVSPDPNSYDSI</sequence>
<keyword evidence="2" id="KW-0472">Membrane</keyword>
<keyword evidence="4" id="KW-1185">Reference proteome</keyword>
<evidence type="ECO:0000313" key="4">
    <source>
        <dbReference type="Proteomes" id="UP000322000"/>
    </source>
</evidence>
<feature type="transmembrane region" description="Helical" evidence="2">
    <location>
        <begin position="194"/>
        <end position="213"/>
    </location>
</feature>
<evidence type="ECO:0000256" key="1">
    <source>
        <dbReference type="ARBA" id="ARBA00023180"/>
    </source>
</evidence>